<dbReference type="PROSITE" id="PS01360">
    <property type="entry name" value="ZF_MYND_1"/>
    <property type="match status" value="1"/>
</dbReference>
<dbReference type="Proteomes" id="UP001172155">
    <property type="component" value="Unassembled WGS sequence"/>
</dbReference>
<evidence type="ECO:0000256" key="2">
    <source>
        <dbReference type="ARBA" id="ARBA00022771"/>
    </source>
</evidence>
<dbReference type="Pfam" id="PF01753">
    <property type="entry name" value="zf-MYND"/>
    <property type="match status" value="1"/>
</dbReference>
<evidence type="ECO:0000313" key="6">
    <source>
        <dbReference type="Proteomes" id="UP001172155"/>
    </source>
</evidence>
<evidence type="ECO:0000259" key="4">
    <source>
        <dbReference type="PROSITE" id="PS01360"/>
    </source>
</evidence>
<reference evidence="5" key="1">
    <citation type="submission" date="2023-06" db="EMBL/GenBank/DDBJ databases">
        <title>Genome-scale phylogeny and comparative genomics of the fungal order Sordariales.</title>
        <authorList>
            <consortium name="Lawrence Berkeley National Laboratory"/>
            <person name="Hensen N."/>
            <person name="Bonometti L."/>
            <person name="Westerberg I."/>
            <person name="Brannstrom I.O."/>
            <person name="Guillou S."/>
            <person name="Cros-Aarteil S."/>
            <person name="Calhoun S."/>
            <person name="Haridas S."/>
            <person name="Kuo A."/>
            <person name="Mondo S."/>
            <person name="Pangilinan J."/>
            <person name="Riley R."/>
            <person name="LaButti K."/>
            <person name="Andreopoulos B."/>
            <person name="Lipzen A."/>
            <person name="Chen C."/>
            <person name="Yanf M."/>
            <person name="Daum C."/>
            <person name="Ng V."/>
            <person name="Clum A."/>
            <person name="Steindorff A."/>
            <person name="Ohm R."/>
            <person name="Martin F."/>
            <person name="Silar P."/>
            <person name="Natvig D."/>
            <person name="Lalanne C."/>
            <person name="Gautier V."/>
            <person name="Ament-velasquez S.L."/>
            <person name="Kruys A."/>
            <person name="Hutchinson M.I."/>
            <person name="Powell A.J."/>
            <person name="Barry K."/>
            <person name="Miller A.N."/>
            <person name="Grigoriev I.V."/>
            <person name="Debuchy R."/>
            <person name="Gladieux P."/>
            <person name="Thoren M.H."/>
            <person name="Johannesson H."/>
        </authorList>
    </citation>
    <scope>NUCLEOTIDE SEQUENCE</scope>
    <source>
        <strain evidence="5">SMH3187-1</strain>
    </source>
</reference>
<name>A0AA40K0H3_9PEZI</name>
<dbReference type="GO" id="GO:0008270">
    <property type="term" value="F:zinc ion binding"/>
    <property type="evidence" value="ECO:0007669"/>
    <property type="project" value="UniProtKB-KW"/>
</dbReference>
<dbReference type="InterPro" id="IPR002893">
    <property type="entry name" value="Znf_MYND"/>
</dbReference>
<sequence>MEPNPEVIGYLQALSKTPRMEKDFHKMIPRRCEVCHTTTGLLRCSACSIYYYCGQAHQKAVQATHQKPCDTIKGTKKQARFLHIEMQVRSWRRQCIKDAVDNLSGSMDLDRGDSQGIRFVIPFMVLRLGRDHQCYDFCKFWQRGFKVETLSDCRALSIPFLDIDGANATEPFRLRQGLQAPKTCMAASPGLSSQDVLVKIRTKYCGDILERRLKLIADNEAVNAAIEKLDDQLSCLFLAVHKVNKDYWKLVIKPTSDALTYVPLAFLPGSLGEAEYVFMNSYSAWVESSGAIQSLRDAGGSLGDRKAA</sequence>
<proteinExistence type="predicted"/>
<comment type="caution">
    <text evidence="5">The sequence shown here is derived from an EMBL/GenBank/DDBJ whole genome shotgun (WGS) entry which is preliminary data.</text>
</comment>
<keyword evidence="2" id="KW-0863">Zinc-finger</keyword>
<keyword evidence="1" id="KW-0479">Metal-binding</keyword>
<feature type="domain" description="MYND-type" evidence="4">
    <location>
        <begin position="32"/>
        <end position="69"/>
    </location>
</feature>
<dbReference type="AlphaFoldDB" id="A0AA40K0H3"/>
<keyword evidence="6" id="KW-1185">Reference proteome</keyword>
<protein>
    <recommendedName>
        <fullName evidence="4">MYND-type domain-containing protein</fullName>
    </recommendedName>
</protein>
<dbReference type="EMBL" id="JAUKUD010000006">
    <property type="protein sequence ID" value="KAK0741331.1"/>
    <property type="molecule type" value="Genomic_DNA"/>
</dbReference>
<gene>
    <name evidence="5" type="ORF">B0T18DRAFT_393957</name>
</gene>
<organism evidence="5 6">
    <name type="scientific">Schizothecium vesticola</name>
    <dbReference type="NCBI Taxonomy" id="314040"/>
    <lineage>
        <taxon>Eukaryota</taxon>
        <taxon>Fungi</taxon>
        <taxon>Dikarya</taxon>
        <taxon>Ascomycota</taxon>
        <taxon>Pezizomycotina</taxon>
        <taxon>Sordariomycetes</taxon>
        <taxon>Sordariomycetidae</taxon>
        <taxon>Sordariales</taxon>
        <taxon>Schizotheciaceae</taxon>
        <taxon>Schizothecium</taxon>
    </lineage>
</organism>
<evidence type="ECO:0000313" key="5">
    <source>
        <dbReference type="EMBL" id="KAK0741331.1"/>
    </source>
</evidence>
<evidence type="ECO:0000256" key="1">
    <source>
        <dbReference type="ARBA" id="ARBA00022723"/>
    </source>
</evidence>
<evidence type="ECO:0000256" key="3">
    <source>
        <dbReference type="ARBA" id="ARBA00022833"/>
    </source>
</evidence>
<accession>A0AA40K0H3</accession>
<dbReference type="SUPFAM" id="SSF144232">
    <property type="entry name" value="HIT/MYND zinc finger-like"/>
    <property type="match status" value="1"/>
</dbReference>
<keyword evidence="3" id="KW-0862">Zinc</keyword>
<dbReference type="Gene3D" id="6.10.140.2220">
    <property type="match status" value="1"/>
</dbReference>